<reference evidence="11" key="1">
    <citation type="journal article" date="2013" name="Appl. Environ. Microbiol.">
        <title>Reconstruction of novel cyanobacterial siphovirus genomes from mediterranean metagenomic fosmids.</title>
        <authorList>
            <person name="Mizuno C.M."/>
            <person name="Rodriguez-Valera F."/>
            <person name="Garcia-Heredia I."/>
            <person name="Martin-Cuadrado A.B."/>
            <person name="Ghai R."/>
        </authorList>
    </citation>
    <scope>NUCLEOTIDE SEQUENCE</scope>
</reference>
<evidence type="ECO:0000256" key="1">
    <source>
        <dbReference type="ARBA" id="ARBA00004328"/>
    </source>
</evidence>
<evidence type="ECO:0000256" key="4">
    <source>
        <dbReference type="ARBA" id="ARBA00022801"/>
    </source>
</evidence>
<name>K7XS73_9CAUD</name>
<dbReference type="InterPro" id="IPR024455">
    <property type="entry name" value="Phage_capsid"/>
</dbReference>
<dbReference type="EMBL" id="JX536274">
    <property type="protein sequence ID" value="AFX83901.1"/>
    <property type="molecule type" value="Genomic_DNA"/>
</dbReference>
<dbReference type="SUPFAM" id="SSF56563">
    <property type="entry name" value="Major capsid protein gp5"/>
    <property type="match status" value="1"/>
</dbReference>
<dbReference type="InterPro" id="IPR054612">
    <property type="entry name" value="Phage_capsid-like_C"/>
</dbReference>
<gene>
    <name evidence="11" type="ORF">MedDCM-OCT-S15-C5-cds4</name>
</gene>
<dbReference type="GO" id="GO:0044423">
    <property type="term" value="C:virion component"/>
    <property type="evidence" value="ECO:0007669"/>
    <property type="project" value="UniProtKB-KW"/>
</dbReference>
<evidence type="ECO:0000259" key="10">
    <source>
        <dbReference type="Pfam" id="PF05065"/>
    </source>
</evidence>
<evidence type="ECO:0000256" key="5">
    <source>
        <dbReference type="ARBA" id="ARBA00022844"/>
    </source>
</evidence>
<keyword evidence="6" id="KW-0118">Viral capsid assembly</keyword>
<feature type="compositionally biased region" description="Basic and acidic residues" evidence="8">
    <location>
        <begin position="108"/>
        <end position="118"/>
    </location>
</feature>
<feature type="region of interest" description="Disordered" evidence="8">
    <location>
        <begin position="99"/>
        <end position="122"/>
    </location>
</feature>
<sequence length="802" mass="86443">MANVNGTDINLSPTEGMKSEAKKYRQWKEEGEKGGTEVAARRASQILSGDEISPDTVIEMSAWHARHAVDAEGEGFSSGEDGYPSPGRVAFAAWGGAAGRSWSNSKSESIKKARERSYDPNSTETIENMTERAAPDALKTGDFVSWNSSGGTARGRISRVERNGTIDVPDSSFTITGTAEDPAALITLYRDGEPTDRKVGHKFSTLTKIAAIRMFEDTALTRAHSTDYVEKEDRTIEFPFASEEPVERYFGMEVLEMSEKAMDLSRLNDGAPLLYQHDADRIVGVVQRAYIKDKRGYAEVKLANNELGREMQDLIKDGIIRNVSFGYKINEMEEDKSTTPMTYRATSFQPFELSLVTVPADQSVGIGRSFDPVETVSTASAVPTTTPISIMEEQTPDLELLRAEASEAKAKEAAEMLALGKRTHNIDLAQEFVMNSRGIDELRSALIEQMGSNAKPVDTTAGEIGLSQKEARSFSFLRAINYLSNPGDRAARDAAGFEIEASEAAAAKLGRQSRGITVPSDVMRRDLNVGTATAGGNLVETELDAANFIDLLRNASALDQAGATVLTGLSGNVNIPRQSGSATAYWVAESGSPTESQQTIDQVALTPKTCGAFTDFSRRLLIQSSIDVENMVRGDLAKVLALEIDRVGLYGSGSSNQPLGLKDTTGVLTEDFAANTPTFAEVVALESDIAGANALLGSPVYLMNAAMRGALKTAEKATNTAQFIYTGDEVNGYRAVVSNQVASNDLWFGNFSDLIMAYFSGLDLMVDPYTGSTSGTVRVVALQDVDVAARHGQSFSRGNNTL</sequence>
<evidence type="ECO:0000256" key="8">
    <source>
        <dbReference type="SAM" id="MobiDB-lite"/>
    </source>
</evidence>
<keyword evidence="2" id="KW-1188">Viral release from host cell</keyword>
<dbReference type="InterPro" id="IPR054613">
    <property type="entry name" value="Peptidase_S78_dom"/>
</dbReference>
<keyword evidence="3" id="KW-0645">Protease</keyword>
<feature type="compositionally biased region" description="Polar residues" evidence="8">
    <location>
        <begin position="1"/>
        <end position="13"/>
    </location>
</feature>
<protein>
    <submittedName>
        <fullName evidence="11">Phage major capsid protein</fullName>
    </submittedName>
</protein>
<dbReference type="GO" id="GO:0006508">
    <property type="term" value="P:proteolysis"/>
    <property type="evidence" value="ECO:0007669"/>
    <property type="project" value="UniProtKB-KW"/>
</dbReference>
<evidence type="ECO:0000256" key="3">
    <source>
        <dbReference type="ARBA" id="ARBA00022670"/>
    </source>
</evidence>
<feature type="domain" description="Prohead serine protease" evidence="9">
    <location>
        <begin position="256"/>
        <end position="364"/>
    </location>
</feature>
<dbReference type="GO" id="GO:0008233">
    <property type="term" value="F:peptidase activity"/>
    <property type="evidence" value="ECO:0007669"/>
    <property type="project" value="UniProtKB-KW"/>
</dbReference>
<feature type="domain" description="Phage capsid-like C-terminal" evidence="10">
    <location>
        <begin position="535"/>
        <end position="796"/>
    </location>
</feature>
<accession>K7XS73</accession>
<keyword evidence="7" id="KW-1273">Viral capsid maturation</keyword>
<dbReference type="Gene3D" id="3.30.2400.10">
    <property type="entry name" value="Major capsid protein gp5"/>
    <property type="match status" value="1"/>
</dbReference>
<evidence type="ECO:0000256" key="7">
    <source>
        <dbReference type="ARBA" id="ARBA00023045"/>
    </source>
</evidence>
<evidence type="ECO:0000256" key="6">
    <source>
        <dbReference type="ARBA" id="ARBA00022950"/>
    </source>
</evidence>
<dbReference type="GO" id="GO:0046797">
    <property type="term" value="P:viral procapsid maturation"/>
    <property type="evidence" value="ECO:0007669"/>
    <property type="project" value="UniProtKB-KW"/>
</dbReference>
<keyword evidence="5" id="KW-0946">Virion</keyword>
<keyword evidence="4" id="KW-0378">Hydrolase</keyword>
<evidence type="ECO:0000313" key="11">
    <source>
        <dbReference type="EMBL" id="AFX83901.1"/>
    </source>
</evidence>
<comment type="subcellular location">
    <subcellularLocation>
        <location evidence="1">Virion</location>
    </subcellularLocation>
</comment>
<feature type="compositionally biased region" description="Basic and acidic residues" evidence="8">
    <location>
        <begin position="17"/>
        <end position="35"/>
    </location>
</feature>
<evidence type="ECO:0000256" key="2">
    <source>
        <dbReference type="ARBA" id="ARBA00022612"/>
    </source>
</evidence>
<dbReference type="NCBIfam" id="TIGR01554">
    <property type="entry name" value="major_cap_HK97"/>
    <property type="match status" value="1"/>
</dbReference>
<feature type="region of interest" description="Disordered" evidence="8">
    <location>
        <begin position="1"/>
        <end position="47"/>
    </location>
</feature>
<proteinExistence type="predicted"/>
<dbReference type="Pfam" id="PF05065">
    <property type="entry name" value="Phage_capsid"/>
    <property type="match status" value="1"/>
</dbReference>
<evidence type="ECO:0000259" key="9">
    <source>
        <dbReference type="Pfam" id="PF04586"/>
    </source>
</evidence>
<dbReference type="Pfam" id="PF04586">
    <property type="entry name" value="Peptidase_S78"/>
    <property type="match status" value="1"/>
</dbReference>
<organism evidence="11">
    <name type="scientific">uncultured Mediterranean phage MEDS5 group</name>
    <dbReference type="NCBI Taxonomy" id="1262075"/>
    <lineage>
        <taxon>Viruses</taxon>
        <taxon>Duplodnaviria</taxon>
        <taxon>Heunggongvirae</taxon>
        <taxon>Uroviricota</taxon>
        <taxon>Caudoviricetes</taxon>
        <taxon>environmental samples</taxon>
    </lineage>
</organism>